<dbReference type="Gene3D" id="3.40.50.670">
    <property type="match status" value="1"/>
</dbReference>
<dbReference type="InterPro" id="IPR020568">
    <property type="entry name" value="Ribosomal_Su5_D2-typ_SF"/>
</dbReference>
<dbReference type="EC" id="5.6.2.2" evidence="13"/>
<feature type="active site" description="O-(5'-phospho-DNA)-tyrosine intermediate" evidence="12">
    <location>
        <position position="788"/>
    </location>
</feature>
<dbReference type="PANTHER" id="PTHR10169">
    <property type="entry name" value="DNA TOPOISOMERASE/GYRASE"/>
    <property type="match status" value="1"/>
</dbReference>
<dbReference type="Pfam" id="PF01751">
    <property type="entry name" value="Toprim"/>
    <property type="match status" value="1"/>
</dbReference>
<dbReference type="Gene3D" id="3.30.1490.30">
    <property type="match status" value="1"/>
</dbReference>
<dbReference type="Gene3D" id="1.10.268.10">
    <property type="entry name" value="Topoisomerase, domain 3"/>
    <property type="match status" value="1"/>
</dbReference>
<evidence type="ECO:0000256" key="7">
    <source>
        <dbReference type="ARBA" id="ARBA00022840"/>
    </source>
</evidence>
<dbReference type="Gene3D" id="3.90.199.10">
    <property type="entry name" value="Topoisomerase II, domain 5"/>
    <property type="match status" value="1"/>
</dbReference>
<evidence type="ECO:0000256" key="4">
    <source>
        <dbReference type="ARBA" id="ARBA00011080"/>
    </source>
</evidence>
<dbReference type="InterPro" id="IPR036890">
    <property type="entry name" value="HATPase_C_sf"/>
</dbReference>
<comment type="cofactor">
    <cofactor evidence="2">
        <name>Ca(2+)</name>
        <dbReference type="ChEBI" id="CHEBI:29108"/>
    </cofactor>
</comment>
<dbReference type="SMART" id="SM00433">
    <property type="entry name" value="TOP2c"/>
    <property type="match status" value="1"/>
</dbReference>
<dbReference type="GO" id="GO:0005524">
    <property type="term" value="F:ATP binding"/>
    <property type="evidence" value="ECO:0007669"/>
    <property type="project" value="UniProtKB-UniRule"/>
</dbReference>
<dbReference type="Gene3D" id="3.30.230.10">
    <property type="match status" value="1"/>
</dbReference>
<comment type="catalytic activity">
    <reaction evidence="1 12 13">
        <text>ATP-dependent breakage, passage and rejoining of double-stranded DNA.</text>
        <dbReference type="EC" id="5.6.2.2"/>
    </reaction>
</comment>
<evidence type="ECO:0000256" key="12">
    <source>
        <dbReference type="PROSITE-ProRule" id="PRU01384"/>
    </source>
</evidence>
<keyword evidence="10 12" id="KW-0238">DNA-binding</keyword>
<dbReference type="FunFam" id="3.30.565.10:FF:000004">
    <property type="entry name" value="DNA topoisomerase 2"/>
    <property type="match status" value="1"/>
</dbReference>
<comment type="subunit">
    <text evidence="13">Homodimer.</text>
</comment>
<evidence type="ECO:0000313" key="18">
    <source>
        <dbReference type="Proteomes" id="UP001301350"/>
    </source>
</evidence>
<evidence type="ECO:0000256" key="13">
    <source>
        <dbReference type="RuleBase" id="RU362094"/>
    </source>
</evidence>
<dbReference type="GO" id="GO:0000712">
    <property type="term" value="P:resolution of meiotic recombination intermediates"/>
    <property type="evidence" value="ECO:0007669"/>
    <property type="project" value="TreeGrafter"/>
</dbReference>
<evidence type="ECO:0000256" key="2">
    <source>
        <dbReference type="ARBA" id="ARBA00001913"/>
    </source>
</evidence>
<dbReference type="Gene3D" id="3.30.565.10">
    <property type="entry name" value="Histidine kinase-like ATPase, C-terminal domain"/>
    <property type="match status" value="1"/>
</dbReference>
<dbReference type="GO" id="GO:0006265">
    <property type="term" value="P:DNA topological change"/>
    <property type="evidence" value="ECO:0007669"/>
    <property type="project" value="UniProtKB-UniRule"/>
</dbReference>
<dbReference type="SMART" id="SM00387">
    <property type="entry name" value="HATPase_c"/>
    <property type="match status" value="1"/>
</dbReference>
<dbReference type="GO" id="GO:0005634">
    <property type="term" value="C:nucleus"/>
    <property type="evidence" value="ECO:0007669"/>
    <property type="project" value="TreeGrafter"/>
</dbReference>
<dbReference type="InterPro" id="IPR013757">
    <property type="entry name" value="Topo_IIA_A_a_sf"/>
</dbReference>
<comment type="function">
    <text evidence="13">Control of topological states of DNA by transient breakage and subsequent rejoining of DNA strands. Topoisomerase II makes double-strand breaks.</text>
</comment>
<dbReference type="InterPro" id="IPR050634">
    <property type="entry name" value="DNA_Topoisomerase_II"/>
</dbReference>
<dbReference type="SUPFAM" id="SSF56719">
    <property type="entry name" value="Type II DNA topoisomerase"/>
    <property type="match status" value="1"/>
</dbReference>
<feature type="compositionally biased region" description="Pro residues" evidence="14">
    <location>
        <begin position="1219"/>
        <end position="1230"/>
    </location>
</feature>
<feature type="compositionally biased region" description="Low complexity" evidence="14">
    <location>
        <begin position="1362"/>
        <end position="1376"/>
    </location>
</feature>
<keyword evidence="8" id="KW-0460">Magnesium</keyword>
<evidence type="ECO:0000313" key="17">
    <source>
        <dbReference type="EMBL" id="KAK4537078.1"/>
    </source>
</evidence>
<dbReference type="InterPro" id="IPR001154">
    <property type="entry name" value="TopoII_euk"/>
</dbReference>
<accession>A0AAV9IZ45</accession>
<dbReference type="GO" id="GO:0003677">
    <property type="term" value="F:DNA binding"/>
    <property type="evidence" value="ECO:0007669"/>
    <property type="project" value="UniProtKB-UniRule"/>
</dbReference>
<dbReference type="InterPro" id="IPR034157">
    <property type="entry name" value="TOPRIM_TopoII"/>
</dbReference>
<dbReference type="FunFam" id="3.40.50.670:FF:000001">
    <property type="entry name" value="DNA topoisomerase 2"/>
    <property type="match status" value="2"/>
</dbReference>
<dbReference type="Pfam" id="PF00204">
    <property type="entry name" value="DNA_gyraseB"/>
    <property type="match status" value="1"/>
</dbReference>
<organism evidence="17 18">
    <name type="scientific">Cyanidium caldarium</name>
    <name type="common">Red alga</name>
    <dbReference type="NCBI Taxonomy" id="2771"/>
    <lineage>
        <taxon>Eukaryota</taxon>
        <taxon>Rhodophyta</taxon>
        <taxon>Bangiophyceae</taxon>
        <taxon>Cyanidiales</taxon>
        <taxon>Cyanidiaceae</taxon>
        <taxon>Cyanidium</taxon>
    </lineage>
</organism>
<dbReference type="Pfam" id="PF02518">
    <property type="entry name" value="HATPase_c"/>
    <property type="match status" value="1"/>
</dbReference>
<sequence length="1421" mass="157639">MASATMSQANTVVDRHKSVEDTYQKLSQLEHILLRPDTYIGSAERTTAPLWVLATDVTDDGKPRERMVLRDVTYVPGLYKIFDEILVNAADHKQRDPSMDTIRVDIEPENNRISVYNNGSGIPVEVHAKERCYVAELIFGHLLTSSNYDDDERKVTGGRNGYGAKLANIFSTEFVVETADGRHRYRQCFRHNMQEKDEPCISSCSAEDNFTRITFTPDLAKFGMSHLDADTVSLMQKRVYDVAGANPTLRVVLNGQRLPIRSFKQYVELYLADKPDAVRLHERVNDRWEVVVSGSDGQFSQVSFVNSIWTIKGGTHVNHVADQLVGAIVEAVGKKHKSVKLKPFQVRNHLWVFVNCLIENPSFDSQTKENLTSKPSTFGSRCGLSAELLRRLARSDIVGSVLDFAKYKQSAELKKTDGGKKQRVSGIPKLDDANMAGGREAHKCTLILTEGDSAKALAISGLSVVGRDYYGVFPLRGKLLNVREATHKQIMENAEINHLKKILGLQHGKAYDATSVKSLRYGHVMIMTDQDHDGSHIKGLLINFFHHFWPSLLQQVPGFLLEFITPIVKATRSKGGGRAEEVVFFTIPEYQAWRARQPSLRGVTIKYYKGLGTSTAAEAKAYFSNLPRHQHAFVWSGRDDGESIELAFSKLRVNERKQWLAAHQLGTYFDHETDTLTYHNFVHKELVLFSLADNARSIPCVVDGLKPSQRKVLFACFKRRLQREIKVAQLAGYVGEHAAYHHGEASLMATVVGLAQNFVGSNNINLLVPAGQFGTRLQGGKDAASARYIFTRLAPVTRALFPEADDVLLEYLEEDGLGIEPRWYCPVLPMVLVNGAEGIGTGWSTSVPCFNPHDLIQALRQMLQAEEPGTVATDLRPWYRGYHGRVLPQRHAPGNYEVHGTVYRVDAQTVQVRELPLRTWTQPYKEWLESCLVGAEASTTASSSGTSSSGRTPANAAFLRELADNSTETRVQFTLTFRDAATLQAAIESSGGGLHKRLRLSGSLSTGNMVLFDHQGKICRYESAADILREFYGVRLRLYGERKRHLVAALERDVLRLENKVRFILAVVHGEIRVANRERDELLRELEAKGFAKISSQRGAAGGGREPQEETEEAEAEAASRAPDASGYDYLLSMPLWSLTRERVEELRRQRDGKVGELEVTRATTPKELWLRDLEQVERVLAEGEAELEARGKRVSGNGDARARSSQTAATADATSMEIPPPPPPPPPSERPPRSQRSSVASSADTDGTESASLRSGDIEENNTSAATKAARRKTSRAAPCQRAPPAAEATMSELSLSERLAQRLQLQPTSSTSAATTSANQSHGRKLFSASDYLASLKSRLEQEPPPRAANDTETADERSASAASRAPTADPAPARSRRPRRVVSYSVDEEEEEEEDDDGEDTSFQWDASTTIISDDDDA</sequence>
<dbReference type="InterPro" id="IPR018522">
    <property type="entry name" value="TopoIIA_CS"/>
</dbReference>
<dbReference type="CDD" id="cd16930">
    <property type="entry name" value="HATPase_TopII-like"/>
    <property type="match status" value="1"/>
</dbReference>
<evidence type="ECO:0000256" key="8">
    <source>
        <dbReference type="ARBA" id="ARBA00022842"/>
    </source>
</evidence>
<dbReference type="InterPro" id="IPR003594">
    <property type="entry name" value="HATPase_dom"/>
</dbReference>
<keyword evidence="18" id="KW-1185">Reference proteome</keyword>
<keyword evidence="5" id="KW-0479">Metal-binding</keyword>
<feature type="compositionally biased region" description="Acidic residues" evidence="14">
    <location>
        <begin position="1389"/>
        <end position="1403"/>
    </location>
</feature>
<keyword evidence="6 13" id="KW-0547">Nucleotide-binding</keyword>
<comment type="similarity">
    <text evidence="4 13">Belongs to the type II topoisomerase family.</text>
</comment>
<evidence type="ECO:0000256" key="3">
    <source>
        <dbReference type="ARBA" id="ARBA00001946"/>
    </source>
</evidence>
<feature type="domain" description="Topo IIA-type catalytic" evidence="16">
    <location>
        <begin position="698"/>
        <end position="1174"/>
    </location>
</feature>
<feature type="compositionally biased region" description="Low complexity" evidence="14">
    <location>
        <begin position="1310"/>
        <end position="1320"/>
    </location>
</feature>
<name>A0AAV9IZ45_CYACA</name>
<dbReference type="PROSITE" id="PS52040">
    <property type="entry name" value="TOPO_IIA"/>
    <property type="match status" value="1"/>
</dbReference>
<feature type="domain" description="Toprim" evidence="15">
    <location>
        <begin position="444"/>
        <end position="560"/>
    </location>
</feature>
<evidence type="ECO:0000256" key="10">
    <source>
        <dbReference type="ARBA" id="ARBA00023125"/>
    </source>
</evidence>
<dbReference type="FunFam" id="3.30.230.10:FF:000008">
    <property type="entry name" value="DNA topoisomerase 2"/>
    <property type="match status" value="1"/>
</dbReference>
<keyword evidence="7 13" id="KW-0067">ATP-binding</keyword>
<dbReference type="GO" id="GO:0003918">
    <property type="term" value="F:DNA topoisomerase type II (double strand cut, ATP-hydrolyzing) activity"/>
    <property type="evidence" value="ECO:0007669"/>
    <property type="project" value="UniProtKB-UniRule"/>
</dbReference>
<keyword evidence="9 12" id="KW-0799">Topoisomerase</keyword>
<dbReference type="PANTHER" id="PTHR10169:SF38">
    <property type="entry name" value="DNA TOPOISOMERASE 2"/>
    <property type="match status" value="1"/>
</dbReference>
<feature type="region of interest" description="Disordered" evidence="14">
    <location>
        <begin position="1097"/>
        <end position="1122"/>
    </location>
</feature>
<dbReference type="SMART" id="SM00434">
    <property type="entry name" value="TOP4c"/>
    <property type="match status" value="1"/>
</dbReference>
<protein>
    <recommendedName>
        <fullName evidence="13">DNA topoisomerase 2</fullName>
        <ecNumber evidence="13">5.6.2.2</ecNumber>
    </recommendedName>
</protein>
<evidence type="ECO:0000256" key="11">
    <source>
        <dbReference type="ARBA" id="ARBA00023235"/>
    </source>
</evidence>
<dbReference type="GO" id="GO:0046872">
    <property type="term" value="F:metal ion binding"/>
    <property type="evidence" value="ECO:0007669"/>
    <property type="project" value="UniProtKB-KW"/>
</dbReference>
<feature type="region of interest" description="Disordered" evidence="14">
    <location>
        <begin position="1188"/>
        <end position="1421"/>
    </location>
</feature>
<feature type="compositionally biased region" description="Low complexity" evidence="14">
    <location>
        <begin position="1204"/>
        <end position="1216"/>
    </location>
</feature>
<dbReference type="Gene3D" id="3.30.1360.40">
    <property type="match status" value="1"/>
</dbReference>
<evidence type="ECO:0000256" key="9">
    <source>
        <dbReference type="ARBA" id="ARBA00023029"/>
    </source>
</evidence>
<evidence type="ECO:0000259" key="16">
    <source>
        <dbReference type="PROSITE" id="PS52040"/>
    </source>
</evidence>
<keyword evidence="11 12" id="KW-0413">Isomerase</keyword>
<evidence type="ECO:0000256" key="1">
    <source>
        <dbReference type="ARBA" id="ARBA00000185"/>
    </source>
</evidence>
<dbReference type="Pfam" id="PF00521">
    <property type="entry name" value="DNA_topoisoIV"/>
    <property type="match status" value="1"/>
</dbReference>
<dbReference type="PROSITE" id="PS50880">
    <property type="entry name" value="TOPRIM"/>
    <property type="match status" value="1"/>
</dbReference>
<evidence type="ECO:0000256" key="5">
    <source>
        <dbReference type="ARBA" id="ARBA00022723"/>
    </source>
</evidence>
<dbReference type="PRINTS" id="PR00418">
    <property type="entry name" value="TPI2FAMILY"/>
</dbReference>
<comment type="cofactor">
    <cofactor evidence="3">
        <name>Mg(2+)</name>
        <dbReference type="ChEBI" id="CHEBI:18420"/>
    </cofactor>
</comment>
<proteinExistence type="inferred from homology"/>
<dbReference type="InterPro" id="IPR013759">
    <property type="entry name" value="Topo_IIA_B_C"/>
</dbReference>
<dbReference type="CDD" id="cd03481">
    <property type="entry name" value="TopoIIA_Trans_ScTopoIIA"/>
    <property type="match status" value="1"/>
</dbReference>
<comment type="caution">
    <text evidence="17">The sequence shown here is derived from an EMBL/GenBank/DDBJ whole genome shotgun (WGS) entry which is preliminary data.</text>
</comment>
<dbReference type="InterPro" id="IPR014721">
    <property type="entry name" value="Ribsml_uS5_D2-typ_fold_subgr"/>
</dbReference>
<evidence type="ECO:0000256" key="14">
    <source>
        <dbReference type="SAM" id="MobiDB-lite"/>
    </source>
</evidence>
<dbReference type="InterPro" id="IPR013506">
    <property type="entry name" value="Topo_IIA_bsu_dom2"/>
</dbReference>
<dbReference type="InterPro" id="IPR001241">
    <property type="entry name" value="Topo_IIA"/>
</dbReference>
<dbReference type="GO" id="GO:0000819">
    <property type="term" value="P:sister chromatid segregation"/>
    <property type="evidence" value="ECO:0007669"/>
    <property type="project" value="TreeGrafter"/>
</dbReference>
<dbReference type="PROSITE" id="PS00177">
    <property type="entry name" value="TOPOISOMERASE_II"/>
    <property type="match status" value="1"/>
</dbReference>
<evidence type="ECO:0000256" key="6">
    <source>
        <dbReference type="ARBA" id="ARBA00022741"/>
    </source>
</evidence>
<dbReference type="InterPro" id="IPR002205">
    <property type="entry name" value="Topo_IIA_dom_A"/>
</dbReference>
<dbReference type="SUPFAM" id="SSF54211">
    <property type="entry name" value="Ribosomal protein S5 domain 2-like"/>
    <property type="match status" value="1"/>
</dbReference>
<dbReference type="Pfam" id="PF16898">
    <property type="entry name" value="TOPRIM_C"/>
    <property type="match status" value="1"/>
</dbReference>
<dbReference type="FunFam" id="3.90.199.10:FF:000002">
    <property type="entry name" value="DNA topoisomerase 2"/>
    <property type="match status" value="1"/>
</dbReference>
<reference evidence="17 18" key="1">
    <citation type="submission" date="2022-07" db="EMBL/GenBank/DDBJ databases">
        <title>Genome-wide signatures of adaptation to extreme environments.</title>
        <authorList>
            <person name="Cho C.H."/>
            <person name="Yoon H.S."/>
        </authorList>
    </citation>
    <scope>NUCLEOTIDE SEQUENCE [LARGE SCALE GENOMIC DNA]</scope>
    <source>
        <strain evidence="17 18">DBV 063 E5</strain>
    </source>
</reference>
<feature type="compositionally biased region" description="Low complexity" evidence="14">
    <location>
        <begin position="1277"/>
        <end position="1290"/>
    </location>
</feature>
<dbReference type="InterPro" id="IPR031660">
    <property type="entry name" value="TOPRIM_C"/>
</dbReference>
<dbReference type="InterPro" id="IPR013758">
    <property type="entry name" value="Topo_IIA_A/C_ab"/>
</dbReference>
<dbReference type="InterPro" id="IPR013760">
    <property type="entry name" value="Topo_IIA-like_dom_sf"/>
</dbReference>
<dbReference type="SUPFAM" id="SSF55874">
    <property type="entry name" value="ATPase domain of HSP90 chaperone/DNA topoisomerase II/histidine kinase"/>
    <property type="match status" value="1"/>
</dbReference>
<dbReference type="Proteomes" id="UP001301350">
    <property type="component" value="Unassembled WGS sequence"/>
</dbReference>
<dbReference type="PRINTS" id="PR01158">
    <property type="entry name" value="TOPISMRASEII"/>
</dbReference>
<gene>
    <name evidence="17" type="ORF">CDCA_CDCA11G3103</name>
</gene>
<dbReference type="EMBL" id="JANCYW010000011">
    <property type="protein sequence ID" value="KAK4537078.1"/>
    <property type="molecule type" value="Genomic_DNA"/>
</dbReference>
<feature type="compositionally biased region" description="Polar residues" evidence="14">
    <location>
        <begin position="1240"/>
        <end position="1254"/>
    </location>
</feature>
<dbReference type="CDD" id="cd03365">
    <property type="entry name" value="TOPRIM_TopoIIA"/>
    <property type="match status" value="1"/>
</dbReference>
<dbReference type="InterPro" id="IPR006171">
    <property type="entry name" value="TOPRIM_dom"/>
</dbReference>
<evidence type="ECO:0000259" key="15">
    <source>
        <dbReference type="PROSITE" id="PS50880"/>
    </source>
</evidence>